<sequence length="379" mass="43710">MRTSRSRRQQARIHTKYHFRHNARHQGRIAGFNDGFQEGYLRGRADVIMKMPREPVPMRPLHICYVTTGKGYPYAPLDEGMRSTWQELVSQVSVCGPRDDVAALAGHQRPDLVFALDGMELPVDQVDAVRALGIRTALWITDDPYYTDMMSSIVTHYDYVFTLEANSVEYYRSLGANVHFLPFGVYPAQFRPLRSPAKVRRAISFIGSAYWNRIRMLEPILPELMKRGLVLSGLWWDRLPQYPQYAHQIELNRWMDPYETSETYNGSKIVINMHRSHDDESVNQNRINITAASPNPRTFEINACATLQLTDVRADISQFYTPGAEIETYASPEEMLAKIDYYLSHEQARREIALRALARTMSEHTYAQRLNQVLVTIFG</sequence>
<dbReference type="Proteomes" id="UP001154322">
    <property type="component" value="Unassembled WGS sequence"/>
</dbReference>
<dbReference type="EMBL" id="CALYLO010000001">
    <property type="protein sequence ID" value="CAH8243288.1"/>
    <property type="molecule type" value="Genomic_DNA"/>
</dbReference>
<evidence type="ECO:0000313" key="2">
    <source>
        <dbReference type="EMBL" id="CAH8243288.1"/>
    </source>
</evidence>
<dbReference type="RefSeq" id="WP_213426180.1">
    <property type="nucleotide sequence ID" value="NZ_AP031286.1"/>
</dbReference>
<feature type="domain" description="Spore protein YkvP/CgeB glycosyl transferase-like" evidence="1">
    <location>
        <begin position="215"/>
        <end position="374"/>
    </location>
</feature>
<reference evidence="2" key="1">
    <citation type="submission" date="2022-06" db="EMBL/GenBank/DDBJ databases">
        <authorList>
            <person name="Dietemann V."/>
            <person name="Ory F."/>
            <person name="Dainat B."/>
            <person name="Oberhansli S."/>
        </authorList>
    </citation>
    <scope>NUCLEOTIDE SEQUENCE</scope>
    <source>
        <strain evidence="2">Ena-SAMPLE-TAB-26-04-2022-14:26:32:270-5432</strain>
    </source>
</reference>
<gene>
    <name evidence="2" type="ORF">WJ0W_000514</name>
</gene>
<accession>A0ABN8U194</accession>
<evidence type="ECO:0000259" key="1">
    <source>
        <dbReference type="Pfam" id="PF13524"/>
    </source>
</evidence>
<protein>
    <submittedName>
        <fullName evidence="2">Glycosyltransferase</fullName>
    </submittedName>
</protein>
<dbReference type="InterPro" id="IPR055259">
    <property type="entry name" value="YkvP/CgeB_Glyco_trans-like"/>
</dbReference>
<organism evidence="2 3">
    <name type="scientific">Paenibacillus melissococcoides</name>
    <dbReference type="NCBI Taxonomy" id="2912268"/>
    <lineage>
        <taxon>Bacteria</taxon>
        <taxon>Bacillati</taxon>
        <taxon>Bacillota</taxon>
        <taxon>Bacilli</taxon>
        <taxon>Bacillales</taxon>
        <taxon>Paenibacillaceae</taxon>
        <taxon>Paenibacillus</taxon>
    </lineage>
</organism>
<dbReference type="Pfam" id="PF13524">
    <property type="entry name" value="Glyco_trans_1_2"/>
    <property type="match status" value="1"/>
</dbReference>
<keyword evidence="3" id="KW-1185">Reference proteome</keyword>
<comment type="caution">
    <text evidence="2">The sequence shown here is derived from an EMBL/GenBank/DDBJ whole genome shotgun (WGS) entry which is preliminary data.</text>
</comment>
<evidence type="ECO:0000313" key="3">
    <source>
        <dbReference type="Proteomes" id="UP001154322"/>
    </source>
</evidence>
<proteinExistence type="predicted"/>
<name>A0ABN8U194_9BACL</name>